<dbReference type="AlphaFoldDB" id="A0A0E2H280"/>
<evidence type="ECO:0000256" key="2">
    <source>
        <dbReference type="SAM" id="Phobius"/>
    </source>
</evidence>
<organism evidence="4 5">
    <name type="scientific">[Clostridium] clostridioforme 90A8</name>
    <dbReference type="NCBI Taxonomy" id="999408"/>
    <lineage>
        <taxon>Bacteria</taxon>
        <taxon>Bacillati</taxon>
        <taxon>Bacillota</taxon>
        <taxon>Clostridia</taxon>
        <taxon>Lachnospirales</taxon>
        <taxon>Lachnospiraceae</taxon>
        <taxon>Enterocloster</taxon>
    </lineage>
</organism>
<evidence type="ECO:0000256" key="1">
    <source>
        <dbReference type="SAM" id="Coils"/>
    </source>
</evidence>
<evidence type="ECO:0000256" key="3">
    <source>
        <dbReference type="SAM" id="SignalP"/>
    </source>
</evidence>
<dbReference type="PATRIC" id="fig|999408.3.peg.6021"/>
<keyword evidence="2" id="KW-0472">Membrane</keyword>
<keyword evidence="2" id="KW-1133">Transmembrane helix</keyword>
<feature type="transmembrane region" description="Helical" evidence="2">
    <location>
        <begin position="372"/>
        <end position="392"/>
    </location>
</feature>
<gene>
    <name evidence="4" type="ORF">HMPREF1090_05617</name>
</gene>
<dbReference type="Proteomes" id="UP000013085">
    <property type="component" value="Unassembled WGS sequence"/>
</dbReference>
<sequence length="398" mass="44312">MVKKLLSALLALFILSLFPLTVLAGDLPTSTNTINWSTVEVYAYGSGTYKKSLGKVQEAGGQGAFGKEFTPSDGMGIQGFMLRLPRSSFPTTGKWKAQVSIQTGSTSLLLDRMYARGRVQRPNASDLSGQLPKIASDSIPPDFYTVTYNVNSQSLTSVEFFFPYAFPLYGTQRLNFSSVISFRDYESGNINNPVAPLPDASEQNQAIANSVQDTANNTAALVQKQDTIIDQIVDTTQTISNQLHSFWNQLAGEFTNMYNKMNQHHSEDLAANRRNTEDIIDSQESNTTNIINNNNANTDKLANGYDKSRLDNSNAQLNDSIHNMQENEKQLMEDVSNNINSFRYDDYFSRIRGPLSDISYFLNHIYNNMKGLNIPIGFSLTLTIAMLCIGYYRFKGGT</sequence>
<dbReference type="HOGENOM" id="CLU_692052_0_0_9"/>
<keyword evidence="2" id="KW-0812">Transmembrane</keyword>
<protein>
    <recommendedName>
        <fullName evidence="6">t-SNARE coiled-coil homology domain-containing protein</fullName>
    </recommendedName>
</protein>
<keyword evidence="1" id="KW-0175">Coiled coil</keyword>
<evidence type="ECO:0008006" key="6">
    <source>
        <dbReference type="Google" id="ProtNLM"/>
    </source>
</evidence>
<dbReference type="EMBL" id="AGYR01000078">
    <property type="protein sequence ID" value="ENZ05839.1"/>
    <property type="molecule type" value="Genomic_DNA"/>
</dbReference>
<name>A0A0E2H280_9FIRM</name>
<feature type="signal peptide" evidence="3">
    <location>
        <begin position="1"/>
        <end position="24"/>
    </location>
</feature>
<keyword evidence="3" id="KW-0732">Signal</keyword>
<proteinExistence type="predicted"/>
<reference evidence="4 5" key="1">
    <citation type="submission" date="2013-01" db="EMBL/GenBank/DDBJ databases">
        <title>The Genome Sequence of Clostridium clostridioforme 90A8.</title>
        <authorList>
            <consortium name="The Broad Institute Genome Sequencing Platform"/>
            <person name="Earl A."/>
            <person name="Ward D."/>
            <person name="Feldgarden M."/>
            <person name="Gevers D."/>
            <person name="Courvalin P."/>
            <person name="Lambert T."/>
            <person name="Walker B."/>
            <person name="Young S.K."/>
            <person name="Zeng Q."/>
            <person name="Gargeya S."/>
            <person name="Fitzgerald M."/>
            <person name="Haas B."/>
            <person name="Abouelleil A."/>
            <person name="Alvarado L."/>
            <person name="Arachchi H.M."/>
            <person name="Berlin A.M."/>
            <person name="Chapman S.B."/>
            <person name="Dewar J."/>
            <person name="Goldberg J."/>
            <person name="Griggs A."/>
            <person name="Gujja S."/>
            <person name="Hansen M."/>
            <person name="Howarth C."/>
            <person name="Imamovic A."/>
            <person name="Larimer J."/>
            <person name="McCowan C."/>
            <person name="Murphy C."/>
            <person name="Neiman D."/>
            <person name="Pearson M."/>
            <person name="Priest M."/>
            <person name="Roberts A."/>
            <person name="Saif S."/>
            <person name="Shea T."/>
            <person name="Sisk P."/>
            <person name="Sykes S."/>
            <person name="Wortman J."/>
            <person name="Nusbaum C."/>
            <person name="Birren B."/>
        </authorList>
    </citation>
    <scope>NUCLEOTIDE SEQUENCE [LARGE SCALE GENOMIC DNA]</scope>
    <source>
        <strain evidence="4 5">90A8</strain>
    </source>
</reference>
<comment type="caution">
    <text evidence="4">The sequence shown here is derived from an EMBL/GenBank/DDBJ whole genome shotgun (WGS) entry which is preliminary data.</text>
</comment>
<evidence type="ECO:0000313" key="5">
    <source>
        <dbReference type="Proteomes" id="UP000013085"/>
    </source>
</evidence>
<feature type="chain" id="PRO_5002395361" description="t-SNARE coiled-coil homology domain-containing protein" evidence="3">
    <location>
        <begin position="25"/>
        <end position="398"/>
    </location>
</feature>
<evidence type="ECO:0000313" key="4">
    <source>
        <dbReference type="EMBL" id="ENZ05839.1"/>
    </source>
</evidence>
<accession>A0A0E2H280</accession>
<feature type="coiled-coil region" evidence="1">
    <location>
        <begin position="307"/>
        <end position="334"/>
    </location>
</feature>